<dbReference type="KEGG" id="slom:PXH66_11180"/>
<dbReference type="Pfam" id="PF00535">
    <property type="entry name" value="Glycos_transf_2"/>
    <property type="match status" value="1"/>
</dbReference>
<dbReference type="InterPro" id="IPR001296">
    <property type="entry name" value="Glyco_trans_1"/>
</dbReference>
<dbReference type="EC" id="2.4.-.-" evidence="3"/>
<reference evidence="3" key="1">
    <citation type="submission" date="2023-03" db="EMBL/GenBank/DDBJ databases">
        <title>Lomoglobus Profundus gen. nov., sp. nov., a novel member of the phylum Verrucomicrobia, isolated from deep-marine sediment of South China Sea.</title>
        <authorList>
            <person name="Ahmad T."/>
            <person name="Ishaq S.E."/>
            <person name="Wang F."/>
        </authorList>
    </citation>
    <scope>NUCLEOTIDE SEQUENCE</scope>
    <source>
        <strain evidence="3">LMO-M01</strain>
    </source>
</reference>
<evidence type="ECO:0000313" key="4">
    <source>
        <dbReference type="Proteomes" id="UP001218638"/>
    </source>
</evidence>
<proteinExistence type="predicted"/>
<dbReference type="EMBL" id="CP119075">
    <property type="protein sequence ID" value="WED67411.1"/>
    <property type="molecule type" value="Genomic_DNA"/>
</dbReference>
<gene>
    <name evidence="3" type="ORF">PXH66_11180</name>
</gene>
<dbReference type="RefSeq" id="WP_330931565.1">
    <property type="nucleotide sequence ID" value="NZ_CP119075.1"/>
</dbReference>
<evidence type="ECO:0000259" key="1">
    <source>
        <dbReference type="Pfam" id="PF00534"/>
    </source>
</evidence>
<dbReference type="SUPFAM" id="SSF53448">
    <property type="entry name" value="Nucleotide-diphospho-sugar transferases"/>
    <property type="match status" value="1"/>
</dbReference>
<feature type="domain" description="Glycosyltransferase 2-like" evidence="2">
    <location>
        <begin position="5"/>
        <end position="175"/>
    </location>
</feature>
<protein>
    <submittedName>
        <fullName evidence="3">Glycosyltransferase</fullName>
        <ecNumber evidence="3">2.4.-.-</ecNumber>
    </submittedName>
</protein>
<dbReference type="PANTHER" id="PTHR46656:SF3">
    <property type="entry name" value="PUTATIVE-RELATED"/>
    <property type="match status" value="1"/>
</dbReference>
<feature type="domain" description="Glycosyl transferase family 1" evidence="1">
    <location>
        <begin position="670"/>
        <end position="840"/>
    </location>
</feature>
<organism evidence="3 4">
    <name type="scientific">Synoicihabitans lomoniglobus</name>
    <dbReference type="NCBI Taxonomy" id="2909285"/>
    <lineage>
        <taxon>Bacteria</taxon>
        <taxon>Pseudomonadati</taxon>
        <taxon>Verrucomicrobiota</taxon>
        <taxon>Opitutia</taxon>
        <taxon>Opitutales</taxon>
        <taxon>Opitutaceae</taxon>
        <taxon>Synoicihabitans</taxon>
    </lineage>
</organism>
<name>A0AAF0I870_9BACT</name>
<dbReference type="CDD" id="cd04186">
    <property type="entry name" value="GT_2_like_c"/>
    <property type="match status" value="1"/>
</dbReference>
<dbReference type="Pfam" id="PF00534">
    <property type="entry name" value="Glycos_transf_1"/>
    <property type="match status" value="1"/>
</dbReference>
<dbReference type="Proteomes" id="UP001218638">
    <property type="component" value="Chromosome"/>
</dbReference>
<dbReference type="CDD" id="cd03801">
    <property type="entry name" value="GT4_PimA-like"/>
    <property type="match status" value="1"/>
</dbReference>
<dbReference type="GO" id="GO:0016757">
    <property type="term" value="F:glycosyltransferase activity"/>
    <property type="evidence" value="ECO:0007669"/>
    <property type="project" value="UniProtKB-KW"/>
</dbReference>
<dbReference type="PANTHER" id="PTHR46656">
    <property type="entry name" value="PUTATIVE-RELATED"/>
    <property type="match status" value="1"/>
</dbReference>
<dbReference type="AlphaFoldDB" id="A0AAF0I870"/>
<keyword evidence="3" id="KW-0328">Glycosyltransferase</keyword>
<dbReference type="Gene3D" id="3.40.50.2000">
    <property type="entry name" value="Glycogen Phosphorylase B"/>
    <property type="match status" value="1"/>
</dbReference>
<accession>A0AAF0I870</accession>
<sequence>MIKVSFIIPLHNGLELTKVCLRTLQETLPAGLEHEIIFVDDVSTDGTREWLKTLPAPCRFVLNVENAGYAATNNAGAAMATGEYLALINNDLEFLPGWLEPMLAALDSDPNLGLVGNVQRRVKDDSIDHAGIRFRANAKLEHIQELPSAASIRRRPVRFVPAVTAACCIVRREVFMRPRRDGHIPAQPGFRVSYRNGGEDVDLCLNLLEWGYRVAVVLSSVVRHHVSASRGEARPHDEANSRNLFGYWRDVIIRYSTGDWAKQKLRAWREGTEVMPWRTVVTALRVRAGFVSRTPRLAWMEIGAAIFYEELHWRKVLGLPRPPVADNPKDYVLTGLKSDTLQHETQAMREKFTAVLPPGVIEKNIFINGFVLPADPDRRETQGDIGLRLTVNGIQTATAFPLPDGHFNCGIDKPLLVTDEPVRLQVELLGTDRENTLAWLGRVTARWPLPRTWRDRLERYRPQVKNRRIRISQIVCDERPIYDFKKRRPLRIEARENKEYPLGINVVGWLRAELGIGESARCMARAVAATDLPHAFVDMKLPCLNRMGDQTFAAQLQKTNPYRVNVFHIDPPVSGDIDHHHGDAFRDNRRNIAYWAWELPEFPDQWVEACQYYDEIWCPSAFVRDAIAAKVPLPVHVMPHSIDFILPEGDQRPRFDLPTDRTSFLFLYDLNSYQERKNPHAVIDAYRQAFPDEAGVHLVIKTQNPERNPAAFSRLKAALRGLKHTTLIARTLEREEVHALEAACDVFVSLHRSEGFGLAVAEAMFVGKPVVSTDWSATAEFVHAENGCPVPVDLIELSETHGPYEKGQIWANPRVADAADAMRRLAANPELRQRLGAAAARDIRAQFSPAAIGARYAKRLAAMQLWPD</sequence>
<dbReference type="InterPro" id="IPR001173">
    <property type="entry name" value="Glyco_trans_2-like"/>
</dbReference>
<evidence type="ECO:0000259" key="2">
    <source>
        <dbReference type="Pfam" id="PF00535"/>
    </source>
</evidence>
<evidence type="ECO:0000313" key="3">
    <source>
        <dbReference type="EMBL" id="WED67411.1"/>
    </source>
</evidence>
<keyword evidence="4" id="KW-1185">Reference proteome</keyword>
<dbReference type="InterPro" id="IPR029044">
    <property type="entry name" value="Nucleotide-diphossugar_trans"/>
</dbReference>
<dbReference type="Gene3D" id="3.90.550.10">
    <property type="entry name" value="Spore Coat Polysaccharide Biosynthesis Protein SpsA, Chain A"/>
    <property type="match status" value="1"/>
</dbReference>
<keyword evidence="3" id="KW-0808">Transferase</keyword>
<dbReference type="SUPFAM" id="SSF53756">
    <property type="entry name" value="UDP-Glycosyltransferase/glycogen phosphorylase"/>
    <property type="match status" value="1"/>
</dbReference>